<protein>
    <submittedName>
        <fullName evidence="1">Uncharacterized protein</fullName>
    </submittedName>
</protein>
<organism evidence="1 2">
    <name type="scientific">Streptomyces sp. 900105245</name>
    <dbReference type="NCBI Taxonomy" id="3154379"/>
    <lineage>
        <taxon>Bacteria</taxon>
        <taxon>Bacillati</taxon>
        <taxon>Actinomycetota</taxon>
        <taxon>Actinomycetes</taxon>
        <taxon>Kitasatosporales</taxon>
        <taxon>Streptomycetaceae</taxon>
        <taxon>Streptomyces</taxon>
    </lineage>
</organism>
<reference evidence="1 2" key="1">
    <citation type="submission" date="2024-06" db="EMBL/GenBank/DDBJ databases">
        <title>The Natural Products Discovery Center: Release of the First 8490 Sequenced Strains for Exploring Actinobacteria Biosynthetic Diversity.</title>
        <authorList>
            <person name="Kalkreuter E."/>
            <person name="Kautsar S.A."/>
            <person name="Yang D."/>
            <person name="Bader C.D."/>
            <person name="Teijaro C.N."/>
            <person name="Fluegel L."/>
            <person name="Davis C.M."/>
            <person name="Simpson J.R."/>
            <person name="Lauterbach L."/>
            <person name="Steele A.D."/>
            <person name="Gui C."/>
            <person name="Meng S."/>
            <person name="Li G."/>
            <person name="Viehrig K."/>
            <person name="Ye F."/>
            <person name="Su P."/>
            <person name="Kiefer A.F."/>
            <person name="Nichols A."/>
            <person name="Cepeda A.J."/>
            <person name="Yan W."/>
            <person name="Fan B."/>
            <person name="Jiang Y."/>
            <person name="Adhikari A."/>
            <person name="Zheng C.-J."/>
            <person name="Schuster L."/>
            <person name="Cowan T.M."/>
            <person name="Smanski M.J."/>
            <person name="Chevrette M.G."/>
            <person name="De Carvalho L.P.S."/>
            <person name="Shen B."/>
        </authorList>
    </citation>
    <scope>NUCLEOTIDE SEQUENCE [LARGE SCALE GENOMIC DNA]</scope>
    <source>
        <strain evidence="1 2">NPDC001166</strain>
    </source>
</reference>
<evidence type="ECO:0000313" key="1">
    <source>
        <dbReference type="EMBL" id="MER6431695.1"/>
    </source>
</evidence>
<dbReference type="Proteomes" id="UP001470023">
    <property type="component" value="Unassembled WGS sequence"/>
</dbReference>
<name>A0ABV1UDB4_9ACTN</name>
<gene>
    <name evidence="1" type="ORF">ABT272_28810</name>
</gene>
<keyword evidence="2" id="KW-1185">Reference proteome</keyword>
<dbReference type="EMBL" id="JBEPAZ010000031">
    <property type="protein sequence ID" value="MER6431695.1"/>
    <property type="molecule type" value="Genomic_DNA"/>
</dbReference>
<proteinExistence type="predicted"/>
<accession>A0ABV1UDB4</accession>
<evidence type="ECO:0000313" key="2">
    <source>
        <dbReference type="Proteomes" id="UP001470023"/>
    </source>
</evidence>
<dbReference type="RefSeq" id="WP_352064732.1">
    <property type="nucleotide sequence ID" value="NZ_JBEPAZ010000031.1"/>
</dbReference>
<comment type="caution">
    <text evidence="1">The sequence shown here is derived from an EMBL/GenBank/DDBJ whole genome shotgun (WGS) entry which is preliminary data.</text>
</comment>
<sequence>MTTSTGIDFSVIAPPAYLRDFVAQEPARVHHVAAQRVLSDGIYRDFFACEAERGAEVIVDNGLFDLGYALPAASLVEAARAVSAKEIILPDVMRDGAATLKASEQAAREIRELSGDSFRLCAVLHAADDEEWLRTYDAFVTSDWAGAIALPASRRADPDGQLCRTRWLATAYLENRGLVDDLIVYRLLGLGRTGHLELIEQRKHEWISSVDGAAPVILGAMGIALRLEGPYEKPSTPRIENLGPIQEDRLVLIRRNIAVVRAAAGSTVTIAEEQR</sequence>